<dbReference type="eggNOG" id="ENOG50339KE">
    <property type="taxonomic scope" value="Bacteria"/>
</dbReference>
<dbReference type="KEGG" id="ica:Intca_2172"/>
<dbReference type="HOGENOM" id="CLU_179041_0_0_11"/>
<name>E6SDM9_INTC7</name>
<dbReference type="Proteomes" id="UP000008914">
    <property type="component" value="Chromosome"/>
</dbReference>
<evidence type="ECO:0008006" key="3">
    <source>
        <dbReference type="Google" id="ProtNLM"/>
    </source>
</evidence>
<dbReference type="Pfam" id="PF11248">
    <property type="entry name" value="DUF3046"/>
    <property type="match status" value="1"/>
</dbReference>
<sequence length="82" mass="9015">MSHFWTLMNDEFGADYAATLARDHVLGALDGRTVLEALEQGEPPREVWEALCDDMDVPSARRLGHHTRVARGAQGGQLGGKR</sequence>
<dbReference type="EMBL" id="CP002343">
    <property type="protein sequence ID" value="ADU48681.1"/>
    <property type="molecule type" value="Genomic_DNA"/>
</dbReference>
<protein>
    <recommendedName>
        <fullName evidence="3">DUF3046 domain-containing protein</fullName>
    </recommendedName>
</protein>
<evidence type="ECO:0000313" key="2">
    <source>
        <dbReference type="Proteomes" id="UP000008914"/>
    </source>
</evidence>
<proteinExistence type="predicted"/>
<dbReference type="AlphaFoldDB" id="E6SDM9"/>
<evidence type="ECO:0000313" key="1">
    <source>
        <dbReference type="EMBL" id="ADU48681.1"/>
    </source>
</evidence>
<gene>
    <name evidence="1" type="ordered locus">Intca_2172</name>
</gene>
<organism evidence="1 2">
    <name type="scientific">Intrasporangium calvum (strain ATCC 23552 / DSM 43043 / JCM 3097 / NBRC 12989 / NCIMB 10167 / NRRL B-3866 / 7 KIP)</name>
    <dbReference type="NCBI Taxonomy" id="710696"/>
    <lineage>
        <taxon>Bacteria</taxon>
        <taxon>Bacillati</taxon>
        <taxon>Actinomycetota</taxon>
        <taxon>Actinomycetes</taxon>
        <taxon>Micrococcales</taxon>
        <taxon>Intrasporangiaceae</taxon>
        <taxon>Intrasporangium</taxon>
    </lineage>
</organism>
<accession>E6SDM9</accession>
<dbReference type="STRING" id="710696.Intca_2172"/>
<dbReference type="InterPro" id="IPR021408">
    <property type="entry name" value="DUF3046"/>
</dbReference>
<keyword evidence="2" id="KW-1185">Reference proteome</keyword>
<dbReference type="RefSeq" id="WP_013492996.1">
    <property type="nucleotide sequence ID" value="NC_014830.1"/>
</dbReference>
<reference evidence="1 2" key="1">
    <citation type="journal article" date="2010" name="Stand. Genomic Sci.">
        <title>Complete genome sequence of Intrasporangium calvum type strain (7 KIP).</title>
        <authorList>
            <person name="Del Rio T.G."/>
            <person name="Chertkov O."/>
            <person name="Yasawong M."/>
            <person name="Lucas S."/>
            <person name="Deshpande S."/>
            <person name="Cheng J.F."/>
            <person name="Detter C."/>
            <person name="Tapia R."/>
            <person name="Han C."/>
            <person name="Goodwin L."/>
            <person name="Pitluck S."/>
            <person name="Liolios K."/>
            <person name="Ivanova N."/>
            <person name="Mavromatis K."/>
            <person name="Pati A."/>
            <person name="Chen A."/>
            <person name="Palaniappan K."/>
            <person name="Land M."/>
            <person name="Hauser L."/>
            <person name="Chang Y.J."/>
            <person name="Jeffries C.D."/>
            <person name="Rohde M."/>
            <person name="Pukall R."/>
            <person name="Sikorski J."/>
            <person name="Goker M."/>
            <person name="Woyke T."/>
            <person name="Bristow J."/>
            <person name="Eisen J.A."/>
            <person name="Markowitz V."/>
            <person name="Hugenholtz P."/>
            <person name="Kyrpides N.C."/>
            <person name="Klenk H.P."/>
            <person name="Lapidus A."/>
        </authorList>
    </citation>
    <scope>NUCLEOTIDE SEQUENCE [LARGE SCALE GENOMIC DNA]</scope>
    <source>
        <strain evidence="2">ATCC 23552 / DSM 43043 / JCM 3097 / NBRC 12989 / 7 KIP</strain>
    </source>
</reference>